<dbReference type="PIRSF" id="PIRSF017209">
    <property type="entry name" value="Memb_At2g17000_prd"/>
    <property type="match status" value="1"/>
</dbReference>
<dbReference type="GO" id="GO:0006874">
    <property type="term" value="P:intracellular calcium ion homeostasis"/>
    <property type="evidence" value="ECO:0007669"/>
    <property type="project" value="TreeGrafter"/>
</dbReference>
<feature type="region of interest" description="Disordered" evidence="7">
    <location>
        <begin position="680"/>
        <end position="715"/>
    </location>
</feature>
<dbReference type="InterPro" id="IPR016688">
    <property type="entry name" value="MscS-like_plants/fungi"/>
</dbReference>
<name>A0A9P4QD43_9PEZI</name>
<evidence type="ECO:0000256" key="8">
    <source>
        <dbReference type="SAM" id="Phobius"/>
    </source>
</evidence>
<feature type="domain" description="EF-hand" evidence="9">
    <location>
        <begin position="342"/>
        <end position="377"/>
    </location>
</feature>
<dbReference type="InterPro" id="IPR002048">
    <property type="entry name" value="EF_hand_dom"/>
</dbReference>
<feature type="transmembrane region" description="Helical" evidence="8">
    <location>
        <begin position="83"/>
        <end position="112"/>
    </location>
</feature>
<keyword evidence="6" id="KW-0256">Endoplasmic reticulum</keyword>
<feature type="transmembrane region" description="Helical" evidence="8">
    <location>
        <begin position="426"/>
        <end position="452"/>
    </location>
</feature>
<dbReference type="InterPro" id="IPR010920">
    <property type="entry name" value="LSM_dom_sf"/>
</dbReference>
<dbReference type="Pfam" id="PF00924">
    <property type="entry name" value="MS_channel_2nd"/>
    <property type="match status" value="1"/>
</dbReference>
<accession>A0A9P4QD43</accession>
<evidence type="ECO:0000259" key="9">
    <source>
        <dbReference type="PROSITE" id="PS50222"/>
    </source>
</evidence>
<feature type="compositionally biased region" description="Polar residues" evidence="7">
    <location>
        <begin position="692"/>
        <end position="701"/>
    </location>
</feature>
<protein>
    <recommendedName>
        <fullName evidence="6">Mechanosensitive ion channel protein</fullName>
    </recommendedName>
</protein>
<keyword evidence="4 8" id="KW-1133">Transmembrane helix</keyword>
<dbReference type="Pfam" id="PF25886">
    <property type="entry name" value="Msy1"/>
    <property type="match status" value="1"/>
</dbReference>
<evidence type="ECO:0000256" key="3">
    <source>
        <dbReference type="ARBA" id="ARBA00022692"/>
    </source>
</evidence>
<sequence>MLGRRRTTGDAINVDSSAKLSYDGEEDTLTKVGDFLYKIHSFSIITRYALYVLPVAALLAIPLVLTDTVYYHARVGQIRMLGLFIWIEIVWLSLWLCKLCAMVLPMLFQAVCGLISTGVRKYSLVLSALEIPISLLLWYVIFAWSIVTYATIPVIYCFDQAQCHNDWLQILSKVFKAAIIIAAIFVAEKTFIQLISISYHHKQYNDKIKESKKLIRLLDLLYETSRVLFPEFCKEFEEEDADIQGNYLAEMRTTLARVRVKTKLVRDMGRVRDKLTAAFGHMASDITGKQVCNSTSAHSIVIEALETELASKALARRLWLSFVGEGRDALFKTDLVEVLGYRRLEEAEEIFEALDRDDNGDVSVNEMIQLVIDVGQERKNRATSMHDISQAIAVLDKLLGFVVLLAIALIYATFFSKAFGSKTTQLWTTFTGLAFAISGTVQEFLACCIFLFTKHPYDIGDRVDISGANRIDTCSVEMIVERISLMYTQFRRVDSDKLVQIPNNVANTLWIENVSRSRAMKERLTFSVAATTSVEDIETLKDELEKYIISDEHRRDFRPGIEMELMSVGDLKQLDLRVEIRHRSNFANDQLRSIRRNKFMCEFLAVMRRIPIEPPGGAAPPLGTTTANPSFSVTITESEAAAAKERHEAELDSKRLHPKTLTQAASAVFEPLASHLVAGGSGELTGLRGSTAAGNRASSESMRARQGRRSSESSR</sequence>
<dbReference type="PANTHER" id="PTHR31323:SF14">
    <property type="entry name" value="MECHANOSENSITIVE ION CHANNEL PROTEIN MSY2"/>
    <property type="match status" value="1"/>
</dbReference>
<feature type="transmembrane region" description="Helical" evidence="8">
    <location>
        <begin position="48"/>
        <end position="71"/>
    </location>
</feature>
<dbReference type="OrthoDB" id="544685at2759"/>
<evidence type="ECO:0000256" key="6">
    <source>
        <dbReference type="PIRNR" id="PIRNR017209"/>
    </source>
</evidence>
<dbReference type="InterPro" id="IPR006685">
    <property type="entry name" value="MscS_channel_2nd"/>
</dbReference>
<proteinExistence type="inferred from homology"/>
<evidence type="ECO:0000313" key="10">
    <source>
        <dbReference type="EMBL" id="KAF2725043.1"/>
    </source>
</evidence>
<gene>
    <name evidence="10" type="ORF">K431DRAFT_216794</name>
</gene>
<comment type="caution">
    <text evidence="10">The sequence shown here is derived from an EMBL/GenBank/DDBJ whole genome shotgun (WGS) entry which is preliminary data.</text>
</comment>
<comment type="subcellular location">
    <subcellularLocation>
        <location evidence="1">Endomembrane system</location>
        <topology evidence="1">Multi-pass membrane protein</topology>
    </subcellularLocation>
    <subcellularLocation>
        <location evidence="6">Endoplasmic reticulum membrane</location>
    </subcellularLocation>
</comment>
<evidence type="ECO:0000256" key="5">
    <source>
        <dbReference type="ARBA" id="ARBA00023136"/>
    </source>
</evidence>
<dbReference type="InterPro" id="IPR058650">
    <property type="entry name" value="Msy1/2-like"/>
</dbReference>
<feature type="transmembrane region" description="Helical" evidence="8">
    <location>
        <begin position="394"/>
        <end position="414"/>
    </location>
</feature>
<dbReference type="GO" id="GO:0005262">
    <property type="term" value="F:calcium channel activity"/>
    <property type="evidence" value="ECO:0007669"/>
    <property type="project" value="TreeGrafter"/>
</dbReference>
<dbReference type="PROSITE" id="PS00018">
    <property type="entry name" value="EF_HAND_1"/>
    <property type="match status" value="1"/>
</dbReference>
<organism evidence="10 11">
    <name type="scientific">Polychaeton citri CBS 116435</name>
    <dbReference type="NCBI Taxonomy" id="1314669"/>
    <lineage>
        <taxon>Eukaryota</taxon>
        <taxon>Fungi</taxon>
        <taxon>Dikarya</taxon>
        <taxon>Ascomycota</taxon>
        <taxon>Pezizomycotina</taxon>
        <taxon>Dothideomycetes</taxon>
        <taxon>Dothideomycetidae</taxon>
        <taxon>Capnodiales</taxon>
        <taxon>Capnodiaceae</taxon>
        <taxon>Polychaeton</taxon>
    </lineage>
</organism>
<feature type="transmembrane region" description="Helical" evidence="8">
    <location>
        <begin position="124"/>
        <end position="147"/>
    </location>
</feature>
<dbReference type="GO" id="GO:0005789">
    <property type="term" value="C:endoplasmic reticulum membrane"/>
    <property type="evidence" value="ECO:0007669"/>
    <property type="project" value="UniProtKB-SubCell"/>
</dbReference>
<dbReference type="Proteomes" id="UP000799441">
    <property type="component" value="Unassembled WGS sequence"/>
</dbReference>
<dbReference type="PANTHER" id="PTHR31323">
    <property type="entry name" value="MECHANOSENSITIVE ION CHANNEL PROTEIN MSY2"/>
    <property type="match status" value="1"/>
</dbReference>
<evidence type="ECO:0000313" key="11">
    <source>
        <dbReference type="Proteomes" id="UP000799441"/>
    </source>
</evidence>
<evidence type="ECO:0000256" key="7">
    <source>
        <dbReference type="SAM" id="MobiDB-lite"/>
    </source>
</evidence>
<keyword evidence="3 8" id="KW-0812">Transmembrane</keyword>
<evidence type="ECO:0000256" key="2">
    <source>
        <dbReference type="ARBA" id="ARBA00008017"/>
    </source>
</evidence>
<dbReference type="AlphaFoldDB" id="A0A9P4QD43"/>
<keyword evidence="11" id="KW-1185">Reference proteome</keyword>
<dbReference type="PROSITE" id="PS50222">
    <property type="entry name" value="EF_HAND_2"/>
    <property type="match status" value="1"/>
</dbReference>
<reference evidence="10" key="1">
    <citation type="journal article" date="2020" name="Stud. Mycol.">
        <title>101 Dothideomycetes genomes: a test case for predicting lifestyles and emergence of pathogens.</title>
        <authorList>
            <person name="Haridas S."/>
            <person name="Albert R."/>
            <person name="Binder M."/>
            <person name="Bloem J."/>
            <person name="Labutti K."/>
            <person name="Salamov A."/>
            <person name="Andreopoulos B."/>
            <person name="Baker S."/>
            <person name="Barry K."/>
            <person name="Bills G."/>
            <person name="Bluhm B."/>
            <person name="Cannon C."/>
            <person name="Castanera R."/>
            <person name="Culley D."/>
            <person name="Daum C."/>
            <person name="Ezra D."/>
            <person name="Gonzalez J."/>
            <person name="Henrissat B."/>
            <person name="Kuo A."/>
            <person name="Liang C."/>
            <person name="Lipzen A."/>
            <person name="Lutzoni F."/>
            <person name="Magnuson J."/>
            <person name="Mondo S."/>
            <person name="Nolan M."/>
            <person name="Ohm R."/>
            <person name="Pangilinan J."/>
            <person name="Park H.-J."/>
            <person name="Ramirez L."/>
            <person name="Alfaro M."/>
            <person name="Sun H."/>
            <person name="Tritt A."/>
            <person name="Yoshinaga Y."/>
            <person name="Zwiers L.-H."/>
            <person name="Turgeon B."/>
            <person name="Goodwin S."/>
            <person name="Spatafora J."/>
            <person name="Crous P."/>
            <person name="Grigoriev I."/>
        </authorList>
    </citation>
    <scope>NUCLEOTIDE SEQUENCE</scope>
    <source>
        <strain evidence="10">CBS 116435</strain>
    </source>
</reference>
<dbReference type="Gene3D" id="2.30.30.60">
    <property type="match status" value="1"/>
</dbReference>
<keyword evidence="5 6" id="KW-0472">Membrane</keyword>
<dbReference type="SUPFAM" id="SSF50182">
    <property type="entry name" value="Sm-like ribonucleoproteins"/>
    <property type="match status" value="1"/>
</dbReference>
<dbReference type="GO" id="GO:0005509">
    <property type="term" value="F:calcium ion binding"/>
    <property type="evidence" value="ECO:0007669"/>
    <property type="project" value="InterPro"/>
</dbReference>
<evidence type="ECO:0000256" key="1">
    <source>
        <dbReference type="ARBA" id="ARBA00004127"/>
    </source>
</evidence>
<dbReference type="InterPro" id="IPR018247">
    <property type="entry name" value="EF_Hand_1_Ca_BS"/>
</dbReference>
<evidence type="ECO:0000256" key="4">
    <source>
        <dbReference type="ARBA" id="ARBA00022989"/>
    </source>
</evidence>
<dbReference type="InterPro" id="IPR023408">
    <property type="entry name" value="MscS_beta-dom_sf"/>
</dbReference>
<dbReference type="EMBL" id="MU003769">
    <property type="protein sequence ID" value="KAF2725043.1"/>
    <property type="molecule type" value="Genomic_DNA"/>
</dbReference>
<comment type="similarity">
    <text evidence="2 6">Belongs to the MscS (TC 1.A.23) family.</text>
</comment>